<gene>
    <name evidence="1" type="ORF">DA73_0400035905</name>
</gene>
<reference evidence="1" key="1">
    <citation type="journal article" date="2015" name="Genome Announc.">
        <title>Draft Genome Sequence of Tolypothrix boutellei Strain VB521301.</title>
        <authorList>
            <person name="Chandrababunaidu M.M."/>
            <person name="Singh D."/>
            <person name="Sen D."/>
            <person name="Bhan S."/>
            <person name="Das S."/>
            <person name="Gupta A."/>
            <person name="Adhikary S.P."/>
            <person name="Tripathy S."/>
        </authorList>
    </citation>
    <scope>NUCLEOTIDE SEQUENCE</scope>
    <source>
        <strain evidence="1">VB521301</strain>
    </source>
</reference>
<name>A0A8S9TDE7_9CYAN</name>
<organism evidence="1 2">
    <name type="scientific">Tolypothrix bouteillei VB521301</name>
    <dbReference type="NCBI Taxonomy" id="1479485"/>
    <lineage>
        <taxon>Bacteria</taxon>
        <taxon>Bacillati</taxon>
        <taxon>Cyanobacteriota</taxon>
        <taxon>Cyanophyceae</taxon>
        <taxon>Nostocales</taxon>
        <taxon>Tolypothrichaceae</taxon>
        <taxon>Tolypothrix</taxon>
    </lineage>
</organism>
<evidence type="ECO:0000313" key="1">
    <source>
        <dbReference type="EMBL" id="KAF3890236.1"/>
    </source>
</evidence>
<accession>A0A8S9TDE7</accession>
<dbReference type="RefSeq" id="WP_237266024.1">
    <property type="nucleotide sequence ID" value="NZ_JHEG04000001.1"/>
</dbReference>
<reference evidence="1" key="2">
    <citation type="submission" date="2019-11" db="EMBL/GenBank/DDBJ databases">
        <title>Improved Assembly of Tolypothrix boutellei genome.</title>
        <authorList>
            <person name="Sarangi A.N."/>
            <person name="Mukherjee M."/>
            <person name="Ghosh S."/>
            <person name="Singh D."/>
            <person name="Das A."/>
            <person name="Kant S."/>
            <person name="Prusty A."/>
            <person name="Tripathy S."/>
        </authorList>
    </citation>
    <scope>NUCLEOTIDE SEQUENCE</scope>
    <source>
        <strain evidence="1">VB521301</strain>
    </source>
</reference>
<dbReference type="EMBL" id="JHEG04000001">
    <property type="protein sequence ID" value="KAF3890236.1"/>
    <property type="molecule type" value="Genomic_DNA"/>
</dbReference>
<proteinExistence type="predicted"/>
<protein>
    <submittedName>
        <fullName evidence="1">Uncharacterized protein</fullName>
    </submittedName>
</protein>
<dbReference type="AlphaFoldDB" id="A0A8S9TDE7"/>
<dbReference type="Proteomes" id="UP000029738">
    <property type="component" value="Unassembled WGS sequence"/>
</dbReference>
<evidence type="ECO:0000313" key="2">
    <source>
        <dbReference type="Proteomes" id="UP000029738"/>
    </source>
</evidence>
<keyword evidence="2" id="KW-1185">Reference proteome</keyword>
<sequence length="53" mass="5803">MEMTKLIAGGKCDTPLAISEAYRSRGNSKAEGDVTYYYADLNEISLAFARVNP</sequence>
<comment type="caution">
    <text evidence="1">The sequence shown here is derived from an EMBL/GenBank/DDBJ whole genome shotgun (WGS) entry which is preliminary data.</text>
</comment>